<evidence type="ECO:0000259" key="3">
    <source>
        <dbReference type="PROSITE" id="PS01031"/>
    </source>
</evidence>
<dbReference type="InterPro" id="IPR008978">
    <property type="entry name" value="HSP20-like_chaperone"/>
</dbReference>
<reference evidence="5" key="1">
    <citation type="submission" date="2015-01" db="EMBL/GenBank/DDBJ databases">
        <title>Flavisolibacter sp./LCS9/ whole genome sequencing.</title>
        <authorList>
            <person name="Kim M.K."/>
            <person name="Srinivasan S."/>
            <person name="Lee J.-J."/>
        </authorList>
    </citation>
    <scope>NUCLEOTIDE SEQUENCE [LARGE SCALE GENOMIC DNA]</scope>
    <source>
        <strain evidence="5">LCS9</strain>
    </source>
</reference>
<protein>
    <submittedName>
        <fullName evidence="4">Heat-shock protein</fullName>
    </submittedName>
</protein>
<sequence>MTVVKRNGNRLNPLPMLFDDFFNRDLLNWGTSNFSDTNTTIPAVNIKETAENYEVEVAAPGMTKKDFKVELDGNSLTISSERTNQREENEGERYARKEFSYQSFQRTFTLQKDVVDIDKIQAKYENGLLLLLLPKKEEAKQKPPRLIQIS</sequence>
<name>A0A172TXU1_9BACT</name>
<dbReference type="Gene3D" id="2.60.40.790">
    <property type="match status" value="1"/>
</dbReference>
<dbReference type="PATRIC" id="fig|1492898.3.peg.3554"/>
<organism evidence="4 5">
    <name type="scientific">Flavisolibacter tropicus</name>
    <dbReference type="NCBI Taxonomy" id="1492898"/>
    <lineage>
        <taxon>Bacteria</taxon>
        <taxon>Pseudomonadati</taxon>
        <taxon>Bacteroidota</taxon>
        <taxon>Chitinophagia</taxon>
        <taxon>Chitinophagales</taxon>
        <taxon>Chitinophagaceae</taxon>
        <taxon>Flavisolibacter</taxon>
    </lineage>
</organism>
<evidence type="ECO:0000313" key="5">
    <source>
        <dbReference type="Proteomes" id="UP000077177"/>
    </source>
</evidence>
<evidence type="ECO:0000313" key="4">
    <source>
        <dbReference type="EMBL" id="ANE51826.1"/>
    </source>
</evidence>
<reference evidence="4 5" key="2">
    <citation type="journal article" date="2016" name="Int. J. Syst. Evol. Microbiol.">
        <title>Flavisolibacter tropicus sp. nov., isolated from tropical soil.</title>
        <authorList>
            <person name="Lee J.J."/>
            <person name="Kang M.S."/>
            <person name="Kim G.S."/>
            <person name="Lee C.S."/>
            <person name="Lim S."/>
            <person name="Lee J."/>
            <person name="Roh S.H."/>
            <person name="Kang H."/>
            <person name="Ha J.M."/>
            <person name="Bae S."/>
            <person name="Jung H.Y."/>
            <person name="Kim M.K."/>
        </authorList>
    </citation>
    <scope>NUCLEOTIDE SEQUENCE [LARGE SCALE GENOMIC DNA]</scope>
    <source>
        <strain evidence="4 5">LCS9</strain>
    </source>
</reference>
<feature type="domain" description="SHSP" evidence="3">
    <location>
        <begin position="35"/>
        <end position="150"/>
    </location>
</feature>
<dbReference type="AlphaFoldDB" id="A0A172TXU1"/>
<dbReference type="PROSITE" id="PS01031">
    <property type="entry name" value="SHSP"/>
    <property type="match status" value="1"/>
</dbReference>
<dbReference type="Pfam" id="PF00011">
    <property type="entry name" value="HSP20"/>
    <property type="match status" value="1"/>
</dbReference>
<dbReference type="STRING" id="1492898.SY85_16350"/>
<accession>A0A172TXU1</accession>
<dbReference type="CDD" id="cd06464">
    <property type="entry name" value="ACD_sHsps-like"/>
    <property type="match status" value="1"/>
</dbReference>
<comment type="similarity">
    <text evidence="1 2">Belongs to the small heat shock protein (HSP20) family.</text>
</comment>
<dbReference type="InterPro" id="IPR002068">
    <property type="entry name" value="A-crystallin/Hsp20_dom"/>
</dbReference>
<keyword evidence="5" id="KW-1185">Reference proteome</keyword>
<dbReference type="Proteomes" id="UP000077177">
    <property type="component" value="Chromosome"/>
</dbReference>
<dbReference type="OrthoDB" id="9814487at2"/>
<evidence type="ECO:0000256" key="2">
    <source>
        <dbReference type="RuleBase" id="RU003616"/>
    </source>
</evidence>
<gene>
    <name evidence="4" type="ORF">SY85_16350</name>
</gene>
<dbReference type="PANTHER" id="PTHR11527">
    <property type="entry name" value="HEAT-SHOCK PROTEIN 20 FAMILY MEMBER"/>
    <property type="match status" value="1"/>
</dbReference>
<dbReference type="EMBL" id="CP011390">
    <property type="protein sequence ID" value="ANE51826.1"/>
    <property type="molecule type" value="Genomic_DNA"/>
</dbReference>
<dbReference type="RefSeq" id="WP_066405959.1">
    <property type="nucleotide sequence ID" value="NZ_CP011390.1"/>
</dbReference>
<dbReference type="InterPro" id="IPR031107">
    <property type="entry name" value="Small_HSP"/>
</dbReference>
<evidence type="ECO:0000256" key="1">
    <source>
        <dbReference type="PROSITE-ProRule" id="PRU00285"/>
    </source>
</evidence>
<dbReference type="SUPFAM" id="SSF49764">
    <property type="entry name" value="HSP20-like chaperones"/>
    <property type="match status" value="1"/>
</dbReference>
<proteinExistence type="inferred from homology"/>
<dbReference type="KEGG" id="fla:SY85_16350"/>